<reference evidence="1" key="2">
    <citation type="journal article" date="2023" name="IMA Fungus">
        <title>Comparative genomic study of the Penicillium genus elucidates a diverse pangenome and 15 lateral gene transfer events.</title>
        <authorList>
            <person name="Petersen C."/>
            <person name="Sorensen T."/>
            <person name="Nielsen M.R."/>
            <person name="Sondergaard T.E."/>
            <person name="Sorensen J.L."/>
            <person name="Fitzpatrick D.A."/>
            <person name="Frisvad J.C."/>
            <person name="Nielsen K.L."/>
        </authorList>
    </citation>
    <scope>NUCLEOTIDE SEQUENCE</scope>
    <source>
        <strain evidence="1">IBT 22155</strain>
    </source>
</reference>
<gene>
    <name evidence="1" type="ORF">N7515_004649</name>
</gene>
<accession>A0A9W9H0I1</accession>
<protein>
    <recommendedName>
        <fullName evidence="3">F-box domain-containing protein</fullName>
    </recommendedName>
</protein>
<dbReference type="OrthoDB" id="1928087at2759"/>
<evidence type="ECO:0000313" key="2">
    <source>
        <dbReference type="Proteomes" id="UP001149079"/>
    </source>
</evidence>
<dbReference type="Proteomes" id="UP001149079">
    <property type="component" value="Unassembled WGS sequence"/>
</dbReference>
<dbReference type="RefSeq" id="XP_056522343.1">
    <property type="nucleotide sequence ID" value="XM_056665393.1"/>
</dbReference>
<evidence type="ECO:0008006" key="3">
    <source>
        <dbReference type="Google" id="ProtNLM"/>
    </source>
</evidence>
<keyword evidence="2" id="KW-1185">Reference proteome</keyword>
<evidence type="ECO:0000313" key="1">
    <source>
        <dbReference type="EMBL" id="KAJ5135371.1"/>
    </source>
</evidence>
<reference evidence="1" key="1">
    <citation type="submission" date="2022-11" db="EMBL/GenBank/DDBJ databases">
        <authorList>
            <person name="Petersen C."/>
        </authorList>
    </citation>
    <scope>NUCLEOTIDE SEQUENCE</scope>
    <source>
        <strain evidence="1">IBT 22155</strain>
    </source>
</reference>
<dbReference type="EMBL" id="JAPQKL010000004">
    <property type="protein sequence ID" value="KAJ5135371.1"/>
    <property type="molecule type" value="Genomic_DNA"/>
</dbReference>
<dbReference type="AlphaFoldDB" id="A0A9W9H0I1"/>
<comment type="caution">
    <text evidence="1">The sequence shown here is derived from an EMBL/GenBank/DDBJ whole genome shotgun (WGS) entry which is preliminary data.</text>
</comment>
<organism evidence="1 2">
    <name type="scientific">Penicillium bovifimosum</name>
    <dbReference type="NCBI Taxonomy" id="126998"/>
    <lineage>
        <taxon>Eukaryota</taxon>
        <taxon>Fungi</taxon>
        <taxon>Dikarya</taxon>
        <taxon>Ascomycota</taxon>
        <taxon>Pezizomycotina</taxon>
        <taxon>Eurotiomycetes</taxon>
        <taxon>Eurotiomycetidae</taxon>
        <taxon>Eurotiales</taxon>
        <taxon>Aspergillaceae</taxon>
        <taxon>Penicillium</taxon>
    </lineage>
</organism>
<dbReference type="GeneID" id="81404563"/>
<sequence length="165" mass="18698">MPKLGPSMLLTTAWRDLGSFIGAHHFFKLRHDDVRLIVISPRHLVFVELSREVVLASRSLVLLFNYSATQCSSGFRALAWVLTSNCWKKPRAHREKWPVDVPPEIVQMILHKLEPRDAVASSQASFAAEQCYYASESQFKDIDVRNFKSSIPCCGKRTGLETHGI</sequence>
<name>A0A9W9H0I1_9EURO</name>
<proteinExistence type="predicted"/>